<evidence type="ECO:0000313" key="2">
    <source>
        <dbReference type="Proteomes" id="UP000523105"/>
    </source>
</evidence>
<accession>A0A7K4MQB4</accession>
<name>A0A7K4MQB4_9ARCH</name>
<evidence type="ECO:0000313" key="1">
    <source>
        <dbReference type="EMBL" id="NWJ43761.1"/>
    </source>
</evidence>
<proteinExistence type="predicted"/>
<dbReference type="EMBL" id="JACASV010000052">
    <property type="protein sequence ID" value="NWJ43761.1"/>
    <property type="molecule type" value="Genomic_DNA"/>
</dbReference>
<comment type="caution">
    <text evidence="1">The sequence shown here is derived from an EMBL/GenBank/DDBJ whole genome shotgun (WGS) entry which is preliminary data.</text>
</comment>
<reference evidence="1 2" key="1">
    <citation type="journal article" date="2019" name="Environ. Microbiol.">
        <title>Genomics insights into ecotype formation of ammonia-oxidizing archaea in the deep ocean.</title>
        <authorList>
            <person name="Wang Y."/>
            <person name="Huang J.M."/>
            <person name="Cui G.J."/>
            <person name="Nunoura T."/>
            <person name="Takaki Y."/>
            <person name="Li W.L."/>
            <person name="Li J."/>
            <person name="Gao Z.M."/>
            <person name="Takai K."/>
            <person name="Zhang A.Q."/>
            <person name="Stepanauskas R."/>
        </authorList>
    </citation>
    <scope>NUCLEOTIDE SEQUENCE [LARGE SCALE GENOMIC DNA]</scope>
    <source>
        <strain evidence="1 2">L15b</strain>
    </source>
</reference>
<gene>
    <name evidence="1" type="ORF">HX837_06120</name>
</gene>
<protein>
    <submittedName>
        <fullName evidence="1">Uncharacterized protein</fullName>
    </submittedName>
</protein>
<dbReference type="AlphaFoldDB" id="A0A7K4MQB4"/>
<dbReference type="Proteomes" id="UP000523105">
    <property type="component" value="Unassembled WGS sequence"/>
</dbReference>
<organism evidence="1 2">
    <name type="scientific">Marine Group I thaumarchaeote</name>
    <dbReference type="NCBI Taxonomy" id="2511932"/>
    <lineage>
        <taxon>Archaea</taxon>
        <taxon>Nitrososphaerota</taxon>
        <taxon>Marine Group I</taxon>
    </lineage>
</organism>
<sequence length="258" mass="29650">MKTFRAHISEAQALFNTRSMIFVNYETPALILSPTMIDRIFGQKRVDAWHVTDLDGLKGLKRIEGKKSSISVLTEIEPGRVRIFTMGVETGGGYCVSLEGNLLLSADFDVYSERLESGRRAITVSKESFPSLYKDMIKMQDKMWNKYGEKGELDAGQDFNKLGNSLDQKQKGQFIKEWIDNCEAILKKNKTAQEELRKIGRHELSTYNESVVNQIKIKRVYVINDNKLERFGTRYKLAKEMFKDVLEVTSKRMGEIIK</sequence>